<evidence type="ECO:0000256" key="1">
    <source>
        <dbReference type="ARBA" id="ARBA00022679"/>
    </source>
</evidence>
<dbReference type="CDD" id="cd07989">
    <property type="entry name" value="LPLAT_AGPAT-like"/>
    <property type="match status" value="1"/>
</dbReference>
<feature type="domain" description="Phospholipid/glycerol acyltransferase" evidence="3">
    <location>
        <begin position="34"/>
        <end position="153"/>
    </location>
</feature>
<dbReference type="PANTHER" id="PTHR10434">
    <property type="entry name" value="1-ACYL-SN-GLYCEROL-3-PHOSPHATE ACYLTRANSFERASE"/>
    <property type="match status" value="1"/>
</dbReference>
<evidence type="ECO:0000256" key="2">
    <source>
        <dbReference type="ARBA" id="ARBA00023315"/>
    </source>
</evidence>
<dbReference type="GO" id="GO:0003841">
    <property type="term" value="F:1-acylglycerol-3-phosphate O-acyltransferase activity"/>
    <property type="evidence" value="ECO:0007669"/>
    <property type="project" value="UniProtKB-EC"/>
</dbReference>
<evidence type="ECO:0000259" key="3">
    <source>
        <dbReference type="SMART" id="SM00563"/>
    </source>
</evidence>
<keyword evidence="1 4" id="KW-0808">Transferase</keyword>
<comment type="caution">
    <text evidence="4">The sequence shown here is derived from an EMBL/GenBank/DDBJ whole genome shotgun (WGS) entry which is preliminary data.</text>
</comment>
<sequence>MLYTALRWTCSSLGRALYRPVIEGLENIPSSGPVLLAANHLSFSDSVVLPLAVPRPMQFLAKAEYFEGSGVKGRVSRTLVTSLGAIPVRRTGGRDALNSLDLGLSVLKDGGVFVIYPEGTRSPDGRLYKGRTGVAHLALTSGAPVVPVGLTGTERIQPIGARLPRLARIRIRFGDPLDFSFGYDHLKAGRARREVTDRVMAAIRDLTGQEEAGVYNPNSPAA</sequence>
<proteinExistence type="predicted"/>
<dbReference type="SUPFAM" id="SSF69593">
    <property type="entry name" value="Glycerol-3-phosphate (1)-acyltransferase"/>
    <property type="match status" value="1"/>
</dbReference>
<dbReference type="EMBL" id="JACHDB010000001">
    <property type="protein sequence ID" value="MBB5430138.1"/>
    <property type="molecule type" value="Genomic_DNA"/>
</dbReference>
<dbReference type="SMART" id="SM00563">
    <property type="entry name" value="PlsC"/>
    <property type="match status" value="1"/>
</dbReference>
<dbReference type="InterPro" id="IPR002123">
    <property type="entry name" value="Plipid/glycerol_acylTrfase"/>
</dbReference>
<keyword evidence="5" id="KW-1185">Reference proteome</keyword>
<accession>A0A7W8QGQ3</accession>
<name>A0A7W8QGQ3_9ACTN</name>
<dbReference type="Proteomes" id="UP000572635">
    <property type="component" value="Unassembled WGS sequence"/>
</dbReference>
<dbReference type="RefSeq" id="WP_184387790.1">
    <property type="nucleotide sequence ID" value="NZ_BAAAJD010000024.1"/>
</dbReference>
<dbReference type="GO" id="GO:0005886">
    <property type="term" value="C:plasma membrane"/>
    <property type="evidence" value="ECO:0007669"/>
    <property type="project" value="TreeGrafter"/>
</dbReference>
<keyword evidence="2 4" id="KW-0012">Acyltransferase</keyword>
<dbReference type="PANTHER" id="PTHR10434:SF11">
    <property type="entry name" value="1-ACYL-SN-GLYCEROL-3-PHOSPHATE ACYLTRANSFERASE"/>
    <property type="match status" value="1"/>
</dbReference>
<dbReference type="GO" id="GO:0006654">
    <property type="term" value="P:phosphatidic acid biosynthetic process"/>
    <property type="evidence" value="ECO:0007669"/>
    <property type="project" value="TreeGrafter"/>
</dbReference>
<gene>
    <name evidence="4" type="ORF">HDA36_000222</name>
</gene>
<dbReference type="AlphaFoldDB" id="A0A7W8QGQ3"/>
<dbReference type="Pfam" id="PF01553">
    <property type="entry name" value="Acyltransferase"/>
    <property type="match status" value="1"/>
</dbReference>
<organism evidence="4 5">
    <name type="scientific">Nocardiopsis composta</name>
    <dbReference type="NCBI Taxonomy" id="157465"/>
    <lineage>
        <taxon>Bacteria</taxon>
        <taxon>Bacillati</taxon>
        <taxon>Actinomycetota</taxon>
        <taxon>Actinomycetes</taxon>
        <taxon>Streptosporangiales</taxon>
        <taxon>Nocardiopsidaceae</taxon>
        <taxon>Nocardiopsis</taxon>
    </lineage>
</organism>
<protein>
    <submittedName>
        <fullName evidence="4">1-acyl-sn-glycerol-3-phosphate acyltransferase</fullName>
        <ecNumber evidence="4">2.3.1.51</ecNumber>
    </submittedName>
</protein>
<reference evidence="4 5" key="1">
    <citation type="submission" date="2020-08" db="EMBL/GenBank/DDBJ databases">
        <title>Sequencing the genomes of 1000 actinobacteria strains.</title>
        <authorList>
            <person name="Klenk H.-P."/>
        </authorList>
    </citation>
    <scope>NUCLEOTIDE SEQUENCE [LARGE SCALE GENOMIC DNA]</scope>
    <source>
        <strain evidence="4 5">DSM 44551</strain>
    </source>
</reference>
<evidence type="ECO:0000313" key="5">
    <source>
        <dbReference type="Proteomes" id="UP000572635"/>
    </source>
</evidence>
<dbReference type="EC" id="2.3.1.51" evidence="4"/>
<evidence type="ECO:0000313" key="4">
    <source>
        <dbReference type="EMBL" id="MBB5430138.1"/>
    </source>
</evidence>